<dbReference type="PANTHER" id="PTHR32285:SF11">
    <property type="entry name" value="PROTEIN TRICHOME BIREFRINGENCE-LIKE 34"/>
    <property type="match status" value="1"/>
</dbReference>
<comment type="subcellular location">
    <subcellularLocation>
        <location evidence="1">Membrane</location>
        <topology evidence="1">Single-pass membrane protein</topology>
    </subcellularLocation>
</comment>
<keyword evidence="4" id="KW-0735">Signal-anchor</keyword>
<evidence type="ECO:0000256" key="5">
    <source>
        <dbReference type="ARBA" id="ARBA00022989"/>
    </source>
</evidence>
<reference evidence="11" key="1">
    <citation type="journal article" date="2021" name="Nat. Commun.">
        <title>Genomic analyses provide insights into spinach domestication and the genetic basis of agronomic traits.</title>
        <authorList>
            <person name="Cai X."/>
            <person name="Sun X."/>
            <person name="Xu C."/>
            <person name="Sun H."/>
            <person name="Wang X."/>
            <person name="Ge C."/>
            <person name="Zhang Z."/>
            <person name="Wang Q."/>
            <person name="Fei Z."/>
            <person name="Jiao C."/>
            <person name="Wang Q."/>
        </authorList>
    </citation>
    <scope>NUCLEOTIDE SEQUENCE [LARGE SCALE GENOMIC DNA]</scope>
    <source>
        <strain evidence="11">cv. Varoflay</strain>
    </source>
</reference>
<dbReference type="InterPro" id="IPR026057">
    <property type="entry name" value="TBL_C"/>
</dbReference>
<organism evidence="11 12">
    <name type="scientific">Spinacia oleracea</name>
    <name type="common">Spinach</name>
    <dbReference type="NCBI Taxonomy" id="3562"/>
    <lineage>
        <taxon>Eukaryota</taxon>
        <taxon>Viridiplantae</taxon>
        <taxon>Streptophyta</taxon>
        <taxon>Embryophyta</taxon>
        <taxon>Tracheophyta</taxon>
        <taxon>Spermatophyta</taxon>
        <taxon>Magnoliopsida</taxon>
        <taxon>eudicotyledons</taxon>
        <taxon>Gunneridae</taxon>
        <taxon>Pentapetalae</taxon>
        <taxon>Caryophyllales</taxon>
        <taxon>Chenopodiaceae</taxon>
        <taxon>Chenopodioideae</taxon>
        <taxon>Anserineae</taxon>
        <taxon>Spinacia</taxon>
    </lineage>
</organism>
<dbReference type="GeneID" id="110804773"/>
<dbReference type="GO" id="GO:0005794">
    <property type="term" value="C:Golgi apparatus"/>
    <property type="evidence" value="ECO:0000318"/>
    <property type="project" value="GO_Central"/>
</dbReference>
<accession>A0A9R0JFN3</accession>
<feature type="domain" description="Trichome birefringence-like C-terminal" evidence="9">
    <location>
        <begin position="162"/>
        <end position="450"/>
    </location>
</feature>
<feature type="region of interest" description="Disordered" evidence="7">
    <location>
        <begin position="68"/>
        <end position="100"/>
    </location>
</feature>
<feature type="transmembrane region" description="Helical" evidence="8">
    <location>
        <begin position="40"/>
        <end position="58"/>
    </location>
</feature>
<sequence>MAKPKGELPKINHNYTNINNNNNNTMLLSSSSTRGIRSSFQLLTIILIVLVISVFYFTSQDDGSISSSSSLSPLSSPSLPPSENNEAVVTKEDKIEMMPRERERERERCDYFSGEWVFDNQSYPLYNGRGCSFLSDLLGCEIFGRQDLSYQYWRWQPRHCDLPRFNATALLEKLRNKRLMYVGDSLNRNQWISMTCLVDSTIPPSLKSMENNGSLFTFKAIEYNATIEFYWAPLLVESNADDPFKHRLTERIARTQAIEKHARHWTNADFLVFDSYLWWRVPTMKVLWGSFESPEGIYKDVEKLKGYEMALRTWSDWLEIHVNHSKTQIFWMSMSPTHERSDEWGGVSGPNCYNETQPIKKQEYWGSGSDPSMMRLVEATIEKLSKKGLNINLLNITQLSEYRKDGHLSIHRKQYDTLTKEQLSNPSGYADCFHWCLPGVPDTWNEILYSYIFSSL</sequence>
<dbReference type="PANTHER" id="PTHR32285">
    <property type="entry name" value="PROTEIN TRICHOME BIREFRINGENCE-LIKE 9-RELATED"/>
    <property type="match status" value="1"/>
</dbReference>
<keyword evidence="3 8" id="KW-0812">Transmembrane</keyword>
<proteinExistence type="inferred from homology"/>
<keyword evidence="5 8" id="KW-1133">Transmembrane helix</keyword>
<evidence type="ECO:0000256" key="2">
    <source>
        <dbReference type="ARBA" id="ARBA00007727"/>
    </source>
</evidence>
<feature type="compositionally biased region" description="Basic and acidic residues" evidence="7">
    <location>
        <begin position="89"/>
        <end position="100"/>
    </location>
</feature>
<reference evidence="12" key="2">
    <citation type="submission" date="2025-08" db="UniProtKB">
        <authorList>
            <consortium name="RefSeq"/>
        </authorList>
    </citation>
    <scope>IDENTIFICATION</scope>
    <source>
        <tissue evidence="12">Leaf</tissue>
    </source>
</reference>
<name>A0A9R0JFN3_SPIOL</name>
<dbReference type="GO" id="GO:0016020">
    <property type="term" value="C:membrane"/>
    <property type="evidence" value="ECO:0007669"/>
    <property type="project" value="UniProtKB-SubCell"/>
</dbReference>
<dbReference type="Pfam" id="PF14416">
    <property type="entry name" value="PMR5N"/>
    <property type="match status" value="1"/>
</dbReference>
<evidence type="ECO:0000256" key="1">
    <source>
        <dbReference type="ARBA" id="ARBA00004167"/>
    </source>
</evidence>
<evidence type="ECO:0000313" key="12">
    <source>
        <dbReference type="RefSeq" id="XP_021866073.2"/>
    </source>
</evidence>
<dbReference type="Proteomes" id="UP000813463">
    <property type="component" value="Chromosome 6"/>
</dbReference>
<dbReference type="InterPro" id="IPR029962">
    <property type="entry name" value="TBL"/>
</dbReference>
<dbReference type="AlphaFoldDB" id="A0A9R0JFN3"/>
<feature type="compositionally biased region" description="Low complexity" evidence="7">
    <location>
        <begin position="68"/>
        <end position="77"/>
    </location>
</feature>
<evidence type="ECO:0000259" key="10">
    <source>
        <dbReference type="Pfam" id="PF14416"/>
    </source>
</evidence>
<gene>
    <name evidence="12" type="primary">LOC110804773</name>
</gene>
<evidence type="ECO:0000256" key="4">
    <source>
        <dbReference type="ARBA" id="ARBA00022968"/>
    </source>
</evidence>
<evidence type="ECO:0000256" key="3">
    <source>
        <dbReference type="ARBA" id="ARBA00022692"/>
    </source>
</evidence>
<keyword evidence="11" id="KW-1185">Reference proteome</keyword>
<keyword evidence="6 8" id="KW-0472">Membrane</keyword>
<dbReference type="RefSeq" id="XP_021866073.2">
    <property type="nucleotide sequence ID" value="XM_022010381.2"/>
</dbReference>
<evidence type="ECO:0000259" key="9">
    <source>
        <dbReference type="Pfam" id="PF13839"/>
    </source>
</evidence>
<evidence type="ECO:0000313" key="11">
    <source>
        <dbReference type="Proteomes" id="UP000813463"/>
    </source>
</evidence>
<protein>
    <submittedName>
        <fullName evidence="12">Protein trichome birefringence-like 34</fullName>
    </submittedName>
</protein>
<evidence type="ECO:0000256" key="6">
    <source>
        <dbReference type="ARBA" id="ARBA00023136"/>
    </source>
</evidence>
<dbReference type="KEGG" id="soe:110804773"/>
<feature type="domain" description="Trichome birefringence-like N-terminal" evidence="10">
    <location>
        <begin position="107"/>
        <end position="161"/>
    </location>
</feature>
<evidence type="ECO:0000256" key="7">
    <source>
        <dbReference type="SAM" id="MobiDB-lite"/>
    </source>
</evidence>
<comment type="similarity">
    <text evidence="2">Belongs to the PC-esterase family. TBL subfamily.</text>
</comment>
<dbReference type="GO" id="GO:0016413">
    <property type="term" value="F:O-acetyltransferase activity"/>
    <property type="evidence" value="ECO:0000318"/>
    <property type="project" value="GO_Central"/>
</dbReference>
<evidence type="ECO:0000256" key="8">
    <source>
        <dbReference type="SAM" id="Phobius"/>
    </source>
</evidence>
<dbReference type="Pfam" id="PF13839">
    <property type="entry name" value="PC-Esterase"/>
    <property type="match status" value="1"/>
</dbReference>
<dbReference type="InterPro" id="IPR025846">
    <property type="entry name" value="TBL_N"/>
</dbReference>